<reference evidence="1 2" key="1">
    <citation type="submission" date="2018-01" db="EMBL/GenBank/DDBJ databases">
        <title>Draft Genome Sequence of Pseudomonas gingeri NCPPB 3146 (LMG 5327), a White Line Reaction Producer.</title>
        <authorList>
            <person name="Rokni-Zadeh H."/>
            <person name="Bahrami T."/>
            <person name="Zarvandi S."/>
            <person name="Changi-Ashtiani M."/>
            <person name="De Mot R."/>
        </authorList>
    </citation>
    <scope>NUCLEOTIDE SEQUENCE [LARGE SCALE GENOMIC DNA]</scope>
    <source>
        <strain evidence="2">NCPPB 3146 \ LMG 5327</strain>
    </source>
</reference>
<accession>A0ABX4Y5L8</accession>
<evidence type="ECO:0008006" key="3">
    <source>
        <dbReference type="Google" id="ProtNLM"/>
    </source>
</evidence>
<name>A0ABX4Y5L8_9PSED</name>
<sequence>MLCVGMPHRTLRVRAGCDAERHGLRSHAERGNDHQPKPAVVRVVPAPNGSCRRARPATAGWPVEYRRGRD</sequence>
<dbReference type="Proteomes" id="UP000236232">
    <property type="component" value="Unassembled WGS sequence"/>
</dbReference>
<protein>
    <recommendedName>
        <fullName evidence="3">DUF1534 domain-containing protein</fullName>
    </recommendedName>
</protein>
<gene>
    <name evidence="1" type="ORF">CCU68_12200</name>
</gene>
<dbReference type="EMBL" id="POWE01000075">
    <property type="protein sequence ID" value="PNQ92293.1"/>
    <property type="molecule type" value="Genomic_DNA"/>
</dbReference>
<proteinExistence type="predicted"/>
<comment type="caution">
    <text evidence="1">The sequence shown here is derived from an EMBL/GenBank/DDBJ whole genome shotgun (WGS) entry which is preliminary data.</text>
</comment>
<evidence type="ECO:0000313" key="2">
    <source>
        <dbReference type="Proteomes" id="UP000236232"/>
    </source>
</evidence>
<evidence type="ECO:0000313" key="1">
    <source>
        <dbReference type="EMBL" id="PNQ92293.1"/>
    </source>
</evidence>
<keyword evidence="2" id="KW-1185">Reference proteome</keyword>
<organism evidence="1 2">
    <name type="scientific">Pseudomonas gingeri NCPPB 3146 = LMG 5327</name>
    <dbReference type="NCBI Taxonomy" id="707248"/>
    <lineage>
        <taxon>Bacteria</taxon>
        <taxon>Pseudomonadati</taxon>
        <taxon>Pseudomonadota</taxon>
        <taxon>Gammaproteobacteria</taxon>
        <taxon>Pseudomonadales</taxon>
        <taxon>Pseudomonadaceae</taxon>
        <taxon>Pseudomonas</taxon>
    </lineage>
</organism>